<dbReference type="Pfam" id="PF09976">
    <property type="entry name" value="TPR_21"/>
    <property type="match status" value="1"/>
</dbReference>
<dbReference type="EMBL" id="LDJH01000006">
    <property type="protein sequence ID" value="KRG59756.1"/>
    <property type="molecule type" value="Genomic_DNA"/>
</dbReference>
<comment type="subcellular location">
    <subcellularLocation>
        <location evidence="1">Cell membrane</location>
        <topology evidence="1">Single-pass type II membrane protein</topology>
    </subcellularLocation>
</comment>
<keyword evidence="3 9" id="KW-0812">Transmembrane</keyword>
<dbReference type="Gene3D" id="1.25.40.10">
    <property type="entry name" value="Tetratricopeptide repeat domain"/>
    <property type="match status" value="1"/>
</dbReference>
<reference evidence="12 14" key="2">
    <citation type="submission" date="2020-08" db="EMBL/GenBank/DDBJ databases">
        <title>Stenotrophomonas sp. W1S232.</title>
        <authorList>
            <person name="Deng Y."/>
        </authorList>
    </citation>
    <scope>NUCLEOTIDE SEQUENCE [LARGE SCALE GENOMIC DNA]</scope>
    <source>
        <strain evidence="12 14">W1S232</strain>
    </source>
</reference>
<accession>A0A7W3YVA9</accession>
<proteinExistence type="inferred from homology"/>
<keyword evidence="13" id="KW-1185">Reference proteome</keyword>
<evidence type="ECO:0000256" key="5">
    <source>
        <dbReference type="ARBA" id="ARBA00023136"/>
    </source>
</evidence>
<dbReference type="Proteomes" id="UP000051254">
    <property type="component" value="Unassembled WGS sequence"/>
</dbReference>
<name>A0A0R0BQZ2_9GAMM</name>
<evidence type="ECO:0000313" key="13">
    <source>
        <dbReference type="Proteomes" id="UP000051254"/>
    </source>
</evidence>
<feature type="transmembrane region" description="Helical" evidence="9">
    <location>
        <begin position="24"/>
        <end position="41"/>
    </location>
</feature>
<evidence type="ECO:0000313" key="11">
    <source>
        <dbReference type="EMBL" id="KRG59756.1"/>
    </source>
</evidence>
<dbReference type="RefSeq" id="WP_057664193.1">
    <property type="nucleotide sequence ID" value="NZ_JACIUV010000003.1"/>
</dbReference>
<dbReference type="PANTHER" id="PTHR38035">
    <property type="entry name" value="UPF0070 PROTEIN YFGM"/>
    <property type="match status" value="1"/>
</dbReference>
<dbReference type="OrthoDB" id="9789675at2"/>
<dbReference type="GO" id="GO:0044877">
    <property type="term" value="F:protein-containing complex binding"/>
    <property type="evidence" value="ECO:0007669"/>
    <property type="project" value="InterPro"/>
</dbReference>
<dbReference type="InterPro" id="IPR011990">
    <property type="entry name" value="TPR-like_helical_dom_sf"/>
</dbReference>
<sequence length="214" mass="22705">MAIDDLLDEHEQGQRVQDWLRRNGLSIVGGVVLGIAAIWGWNNWQASRLQSSAADNARYQAVVAQLASSDLEEAARQVKALETESSGIYVDLAALALVKAQVEAGKVEEAIAVLRGLKAEGEFQALVNQRIARLQIEAGKPAEALATLGNAQDPTSLEIIADAHVAAGDGEKARDFYTKALLALKADAPQRGLLEIKLSDVGGEVPATEDATAQ</sequence>
<evidence type="ECO:0000313" key="14">
    <source>
        <dbReference type="Proteomes" id="UP000550609"/>
    </source>
</evidence>
<gene>
    <name evidence="11" type="ORF">ABB25_04365</name>
    <name evidence="12" type="ORF">H4O09_06555</name>
</gene>
<organism evidence="11 13">
    <name type="scientific">Stenotrophomonas koreensis</name>
    <dbReference type="NCBI Taxonomy" id="266128"/>
    <lineage>
        <taxon>Bacteria</taxon>
        <taxon>Pseudomonadati</taxon>
        <taxon>Pseudomonadota</taxon>
        <taxon>Gammaproteobacteria</taxon>
        <taxon>Lysobacterales</taxon>
        <taxon>Lysobacteraceae</taxon>
        <taxon>Stenotrophomonas</taxon>
    </lineage>
</organism>
<keyword evidence="6" id="KW-0143">Chaperone</keyword>
<dbReference type="AlphaFoldDB" id="A0A0R0BQZ2"/>
<protein>
    <recommendedName>
        <fullName evidence="8">Ancillary SecYEG translocon subunit</fullName>
    </recommendedName>
</protein>
<comment type="similarity">
    <text evidence="7">Belongs to the YfgM family.</text>
</comment>
<dbReference type="InterPro" id="IPR018704">
    <property type="entry name" value="SecYEG/CpoB_TPR"/>
</dbReference>
<accession>A0A0R0BQZ2</accession>
<evidence type="ECO:0000256" key="6">
    <source>
        <dbReference type="ARBA" id="ARBA00023186"/>
    </source>
</evidence>
<feature type="domain" description="Ancillary SecYEG translocon subunit/Cell division coordinator CpoB TPR" evidence="10">
    <location>
        <begin position="18"/>
        <end position="202"/>
    </location>
</feature>
<dbReference type="STRING" id="266128.ABB25_04365"/>
<dbReference type="SUPFAM" id="SSF48452">
    <property type="entry name" value="TPR-like"/>
    <property type="match status" value="1"/>
</dbReference>
<comment type="caution">
    <text evidence="11">The sequence shown here is derived from an EMBL/GenBank/DDBJ whole genome shotgun (WGS) entry which is preliminary data.</text>
</comment>
<evidence type="ECO:0000256" key="8">
    <source>
        <dbReference type="ARBA" id="ARBA00024235"/>
    </source>
</evidence>
<keyword evidence="2" id="KW-1003">Cell membrane</keyword>
<dbReference type="Proteomes" id="UP000550609">
    <property type="component" value="Unassembled WGS sequence"/>
</dbReference>
<reference evidence="11 13" key="1">
    <citation type="submission" date="2015-05" db="EMBL/GenBank/DDBJ databases">
        <title>Genome sequencing and analysis of members of genus Stenotrophomonas.</title>
        <authorList>
            <person name="Patil P.P."/>
            <person name="Midha S."/>
            <person name="Patil P.B."/>
        </authorList>
    </citation>
    <scope>NUCLEOTIDE SEQUENCE [LARGE SCALE GENOMIC DNA]</scope>
    <source>
        <strain evidence="11 13">DSM 17805</strain>
    </source>
</reference>
<dbReference type="GO" id="GO:0005886">
    <property type="term" value="C:plasma membrane"/>
    <property type="evidence" value="ECO:0007669"/>
    <property type="project" value="UniProtKB-SubCell"/>
</dbReference>
<dbReference type="PATRIC" id="fig|266128.3.peg.2524"/>
<evidence type="ECO:0000256" key="9">
    <source>
        <dbReference type="SAM" id="Phobius"/>
    </source>
</evidence>
<dbReference type="InterPro" id="IPR026039">
    <property type="entry name" value="YfgM"/>
</dbReference>
<evidence type="ECO:0000256" key="7">
    <source>
        <dbReference type="ARBA" id="ARBA00024197"/>
    </source>
</evidence>
<dbReference type="EMBL" id="JACIUV010000003">
    <property type="protein sequence ID" value="MBB1116718.1"/>
    <property type="molecule type" value="Genomic_DNA"/>
</dbReference>
<keyword evidence="4 9" id="KW-1133">Transmembrane helix</keyword>
<evidence type="ECO:0000256" key="3">
    <source>
        <dbReference type="ARBA" id="ARBA00022692"/>
    </source>
</evidence>
<evidence type="ECO:0000256" key="4">
    <source>
        <dbReference type="ARBA" id="ARBA00022989"/>
    </source>
</evidence>
<evidence type="ECO:0000259" key="10">
    <source>
        <dbReference type="Pfam" id="PF09976"/>
    </source>
</evidence>
<evidence type="ECO:0000313" key="12">
    <source>
        <dbReference type="EMBL" id="MBB1116718.1"/>
    </source>
</evidence>
<dbReference type="PANTHER" id="PTHR38035:SF1">
    <property type="entry name" value="ANCILLARY SECYEG TRANSLOCON SUBUNIT"/>
    <property type="match status" value="1"/>
</dbReference>
<keyword evidence="5 9" id="KW-0472">Membrane</keyword>
<evidence type="ECO:0000256" key="2">
    <source>
        <dbReference type="ARBA" id="ARBA00022475"/>
    </source>
</evidence>
<evidence type="ECO:0000256" key="1">
    <source>
        <dbReference type="ARBA" id="ARBA00004401"/>
    </source>
</evidence>